<keyword evidence="5" id="KW-1185">Reference proteome</keyword>
<dbReference type="Pfam" id="PF09739">
    <property type="entry name" value="MCM_bind"/>
    <property type="match status" value="1"/>
</dbReference>
<accession>A0AAQ3TG48</accession>
<dbReference type="AlphaFoldDB" id="A0AAQ3TG48"/>
<evidence type="ECO:0008006" key="6">
    <source>
        <dbReference type="Google" id="ProtNLM"/>
    </source>
</evidence>
<reference evidence="4 5" key="1">
    <citation type="submission" date="2024-02" db="EMBL/GenBank/DDBJ databases">
        <title>High-quality chromosome-scale genome assembly of Pensacola bahiagrass (Paspalum notatum Flugge var. saurae).</title>
        <authorList>
            <person name="Vega J.M."/>
            <person name="Podio M."/>
            <person name="Orjuela J."/>
            <person name="Siena L.A."/>
            <person name="Pessino S.C."/>
            <person name="Combes M.C."/>
            <person name="Mariac C."/>
            <person name="Albertini E."/>
            <person name="Pupilli F."/>
            <person name="Ortiz J.P.A."/>
            <person name="Leblanc O."/>
        </authorList>
    </citation>
    <scope>NUCLEOTIDE SEQUENCE [LARGE SCALE GENOMIC DNA]</scope>
    <source>
        <strain evidence="4">R1</strain>
        <tissue evidence="4">Leaf</tissue>
    </source>
</reference>
<evidence type="ECO:0000256" key="1">
    <source>
        <dbReference type="ARBA" id="ARBA00004123"/>
    </source>
</evidence>
<keyword evidence="2" id="KW-0539">Nucleus</keyword>
<dbReference type="GO" id="GO:0003682">
    <property type="term" value="F:chromatin binding"/>
    <property type="evidence" value="ECO:0007669"/>
    <property type="project" value="TreeGrafter"/>
</dbReference>
<sequence length="671" mass="74944">MAQQAHQAQERWREEEQEMAGSAAANGAKTGCHYSTHPLSSLHCPLVPSRLAFPPPLESQTPAREGNRREEMVGPQYDLVGNPLGAVRATFETTAAAAAAESEGGDPAAAFRGKDWGACELFRSFIFEEGGIDKVPVLNASNHGLIKPNTLVRYHGMVQDMLGNEYYIGAFKDGSTWRTNKFTDFSPFSMPHPCNSHLWERHLFHCVPAPGQNSWTLESSPGPDMRRMSNCISTDVREKRKRDGEQSDSDAMDVSENRDEESSLVCKKPKEDDVHVSSGSTEVAESVPEVNGGECHIPGSSFSCLVKIYDMPDSQVKLNDVIEFFGVYTFDPELAAPSDNPDDIMLDLIEDVTVQLPPSKVPRLHCLVWRKLLSHDFISRPPVAEPSPTLLKGIRQSLLSHFTMVLGNDELAAQCLLLHLLSRLRNRVDVVTVGRLSLNFTGFDRESASIFGNQLYSLIQKLVPYSQAIPMSIEYLNTATLQPRKDNKSGRLIPGVLQLPQGSHLTFDETLLQTGALTSKGVENTMLLKNLMESQKVDYDFEYYKLEMATDVQLLTLSEGKSNILPSDLVVPFRPSSVPTVNADAEELESWRWYLATVRSLPQANEPETYQMIQDDMVSAMRDDRSLGCSELSRWLTMAQIMASSFGEKSLSLEHWQMVKELERLRKERTQ</sequence>
<evidence type="ECO:0000313" key="4">
    <source>
        <dbReference type="EMBL" id="WVZ72408.1"/>
    </source>
</evidence>
<dbReference type="EMBL" id="CP144748">
    <property type="protein sequence ID" value="WVZ72408.1"/>
    <property type="molecule type" value="Genomic_DNA"/>
</dbReference>
<comment type="subcellular location">
    <subcellularLocation>
        <location evidence="1">Nucleus</location>
    </subcellularLocation>
</comment>
<proteinExistence type="predicted"/>
<evidence type="ECO:0000256" key="3">
    <source>
        <dbReference type="SAM" id="MobiDB-lite"/>
    </source>
</evidence>
<feature type="region of interest" description="Disordered" evidence="3">
    <location>
        <begin position="215"/>
        <end position="287"/>
    </location>
</feature>
<organism evidence="4 5">
    <name type="scientific">Paspalum notatum var. saurae</name>
    <dbReference type="NCBI Taxonomy" id="547442"/>
    <lineage>
        <taxon>Eukaryota</taxon>
        <taxon>Viridiplantae</taxon>
        <taxon>Streptophyta</taxon>
        <taxon>Embryophyta</taxon>
        <taxon>Tracheophyta</taxon>
        <taxon>Spermatophyta</taxon>
        <taxon>Magnoliopsida</taxon>
        <taxon>Liliopsida</taxon>
        <taxon>Poales</taxon>
        <taxon>Poaceae</taxon>
        <taxon>PACMAD clade</taxon>
        <taxon>Panicoideae</taxon>
        <taxon>Andropogonodae</taxon>
        <taxon>Paspaleae</taxon>
        <taxon>Paspalinae</taxon>
        <taxon>Paspalum</taxon>
    </lineage>
</organism>
<dbReference type="GO" id="GO:0005634">
    <property type="term" value="C:nucleus"/>
    <property type="evidence" value="ECO:0007669"/>
    <property type="project" value="UniProtKB-SubCell"/>
</dbReference>
<feature type="compositionally biased region" description="Basic and acidic residues" evidence="3">
    <location>
        <begin position="235"/>
        <end position="245"/>
    </location>
</feature>
<evidence type="ECO:0000256" key="2">
    <source>
        <dbReference type="ARBA" id="ARBA00023242"/>
    </source>
</evidence>
<protein>
    <recommendedName>
        <fullName evidence="6">Mini-chromosome maintenance complex-binding protein</fullName>
    </recommendedName>
</protein>
<dbReference type="GO" id="GO:0006261">
    <property type="term" value="P:DNA-templated DNA replication"/>
    <property type="evidence" value="ECO:0007669"/>
    <property type="project" value="TreeGrafter"/>
</dbReference>
<gene>
    <name evidence="4" type="ORF">U9M48_020874</name>
</gene>
<dbReference type="Proteomes" id="UP001341281">
    <property type="component" value="Chromosome 04"/>
</dbReference>
<evidence type="ECO:0000313" key="5">
    <source>
        <dbReference type="Proteomes" id="UP001341281"/>
    </source>
</evidence>
<name>A0AAQ3TG48_PASNO</name>
<dbReference type="PANTHER" id="PTHR13489:SF0">
    <property type="entry name" value="MINI-CHROMOSOME MAINTENANCE COMPLEX-BINDING PROTEIN"/>
    <property type="match status" value="1"/>
</dbReference>
<dbReference type="PANTHER" id="PTHR13489">
    <property type="entry name" value="MINI-CHROMOSOME MAINTENANCE COMPLEX-BINDING PROTEIN"/>
    <property type="match status" value="1"/>
</dbReference>
<dbReference type="InterPro" id="IPR019140">
    <property type="entry name" value="MCM_complex-bd"/>
</dbReference>
<feature type="region of interest" description="Disordered" evidence="3">
    <location>
        <begin position="1"/>
        <end position="24"/>
    </location>
</feature>